<reference evidence="5 6" key="1">
    <citation type="submission" date="2017-05" db="EMBL/GenBank/DDBJ databases">
        <title>Lactobacillus johnsonii from commercial turkeys.</title>
        <authorList>
            <person name="Johnson T.J."/>
            <person name="Youmans B."/>
        </authorList>
    </citation>
    <scope>NUCLEOTIDE SEQUENCE [LARGE SCALE GENOMIC DNA]</scope>
    <source>
        <strain evidence="4 5">UMNLJ114</strain>
        <strain evidence="3 6">UMNLJ54</strain>
    </source>
</reference>
<dbReference type="SUPFAM" id="SSF52266">
    <property type="entry name" value="SGNH hydrolase"/>
    <property type="match status" value="1"/>
</dbReference>
<evidence type="ECO:0000313" key="3">
    <source>
        <dbReference type="EMBL" id="PAB52225.1"/>
    </source>
</evidence>
<gene>
    <name evidence="3" type="ORF">A3P64_07605</name>
    <name evidence="4" type="ORF">A3Q24_08935</name>
    <name evidence="2" type="ORF">K8V69_08450</name>
</gene>
<dbReference type="GO" id="GO:0016787">
    <property type="term" value="F:hydrolase activity"/>
    <property type="evidence" value="ECO:0007669"/>
    <property type="project" value="UniProtKB-KW"/>
</dbReference>
<dbReference type="EMBL" id="NIBD01000052">
    <property type="protein sequence ID" value="PAB54128.1"/>
    <property type="molecule type" value="Genomic_DNA"/>
</dbReference>
<dbReference type="Pfam" id="PF13472">
    <property type="entry name" value="Lipase_GDSL_2"/>
    <property type="match status" value="1"/>
</dbReference>
<name>A0A267M5D1_LACJH</name>
<dbReference type="EMBL" id="NIBB01000053">
    <property type="protein sequence ID" value="PAB52225.1"/>
    <property type="molecule type" value="Genomic_DNA"/>
</dbReference>
<evidence type="ECO:0000313" key="5">
    <source>
        <dbReference type="Proteomes" id="UP000216008"/>
    </source>
</evidence>
<dbReference type="Proteomes" id="UP000732527">
    <property type="component" value="Unassembled WGS sequence"/>
</dbReference>
<dbReference type="AlphaFoldDB" id="A0A267M5D1"/>
<evidence type="ECO:0000313" key="6">
    <source>
        <dbReference type="Proteomes" id="UP000216448"/>
    </source>
</evidence>
<dbReference type="InterPro" id="IPR045136">
    <property type="entry name" value="Iah1-like"/>
</dbReference>
<protein>
    <submittedName>
        <fullName evidence="4">SGNH/GDSL hydrolase family protein</fullName>
    </submittedName>
</protein>
<reference evidence="2" key="3">
    <citation type="submission" date="2021-09" db="EMBL/GenBank/DDBJ databases">
        <authorList>
            <person name="Gilroy R."/>
        </authorList>
    </citation>
    <scope>NUCLEOTIDE SEQUENCE</scope>
    <source>
        <strain evidence="2">CHK192-2623</strain>
    </source>
</reference>
<accession>A0A267M5D1</accession>
<evidence type="ECO:0000313" key="2">
    <source>
        <dbReference type="EMBL" id="HJE50171.1"/>
    </source>
</evidence>
<organism evidence="4 5">
    <name type="scientific">Lactobacillus johnsonii</name>
    <dbReference type="NCBI Taxonomy" id="33959"/>
    <lineage>
        <taxon>Bacteria</taxon>
        <taxon>Bacillati</taxon>
        <taxon>Bacillota</taxon>
        <taxon>Bacilli</taxon>
        <taxon>Lactobacillales</taxon>
        <taxon>Lactobacillaceae</taxon>
        <taxon>Lactobacillus</taxon>
    </lineage>
</organism>
<feature type="domain" description="SGNH hydrolase-type esterase" evidence="1">
    <location>
        <begin position="6"/>
        <end position="172"/>
    </location>
</feature>
<reference evidence="2" key="2">
    <citation type="journal article" date="2021" name="PeerJ">
        <title>Extensive microbial diversity within the chicken gut microbiome revealed by metagenomics and culture.</title>
        <authorList>
            <person name="Gilroy R."/>
            <person name="Ravi A."/>
            <person name="Getino M."/>
            <person name="Pursley I."/>
            <person name="Horton D.L."/>
            <person name="Alikhan N.F."/>
            <person name="Baker D."/>
            <person name="Gharbi K."/>
            <person name="Hall N."/>
            <person name="Watson M."/>
            <person name="Adriaenssens E.M."/>
            <person name="Foster-Nyarko E."/>
            <person name="Jarju S."/>
            <person name="Secka A."/>
            <person name="Antonio M."/>
            <person name="Oren A."/>
            <person name="Chaudhuri R.R."/>
            <person name="La Ragione R."/>
            <person name="Hildebrand F."/>
            <person name="Pallen M.J."/>
        </authorList>
    </citation>
    <scope>NUCLEOTIDE SEQUENCE</scope>
    <source>
        <strain evidence="2">CHK192-2623</strain>
    </source>
</reference>
<evidence type="ECO:0000313" key="4">
    <source>
        <dbReference type="EMBL" id="PAB54128.1"/>
    </source>
</evidence>
<dbReference type="PANTHER" id="PTHR14209">
    <property type="entry name" value="ISOAMYL ACETATE-HYDROLYZING ESTERASE 1"/>
    <property type="match status" value="1"/>
</dbReference>
<dbReference type="EMBL" id="DYYQ01000056">
    <property type="protein sequence ID" value="HJE50171.1"/>
    <property type="molecule type" value="Genomic_DNA"/>
</dbReference>
<dbReference type="Gene3D" id="3.40.50.1110">
    <property type="entry name" value="SGNH hydrolase"/>
    <property type="match status" value="1"/>
</dbReference>
<comment type="caution">
    <text evidence="4">The sequence shown here is derived from an EMBL/GenBank/DDBJ whole genome shotgun (WGS) entry which is preliminary data.</text>
</comment>
<dbReference type="InterPro" id="IPR036514">
    <property type="entry name" value="SGNH_hydro_sf"/>
</dbReference>
<dbReference type="InterPro" id="IPR013830">
    <property type="entry name" value="SGNH_hydro"/>
</dbReference>
<proteinExistence type="predicted"/>
<dbReference type="Proteomes" id="UP000216008">
    <property type="component" value="Unassembled WGS sequence"/>
</dbReference>
<sequence>MKKLILFGDSLLAGYIDGHATNIVTQGLQEKLPNFTIINNSVPGSTTEEAIDFYDLRIKPFNYDLVILALGTNDANMQFGLSAGRYAHNLQVLVDLIGVDKTILMGPSYTNWKIAKDQAWPKTLQFELVAEQCHIENNIPFLNFAKVMCETGHPNDLLQKDGIHLNQEGNKLLIEKLAELVKEKETAAIS</sequence>
<dbReference type="RefSeq" id="WP_012846657.1">
    <property type="nucleotide sequence ID" value="NZ_JABAFI010000010.1"/>
</dbReference>
<dbReference type="Proteomes" id="UP000216448">
    <property type="component" value="Unassembled WGS sequence"/>
</dbReference>
<evidence type="ECO:0000259" key="1">
    <source>
        <dbReference type="Pfam" id="PF13472"/>
    </source>
</evidence>
<dbReference type="CDD" id="cd00229">
    <property type="entry name" value="SGNH_hydrolase"/>
    <property type="match status" value="1"/>
</dbReference>
<keyword evidence="4" id="KW-0378">Hydrolase</keyword>
<dbReference type="PANTHER" id="PTHR14209:SF19">
    <property type="entry name" value="ISOAMYL ACETATE-HYDROLYZING ESTERASE 1 HOMOLOG"/>
    <property type="match status" value="1"/>
</dbReference>